<evidence type="ECO:0000259" key="9">
    <source>
        <dbReference type="Pfam" id="PF05957"/>
    </source>
</evidence>
<evidence type="ECO:0000256" key="8">
    <source>
        <dbReference type="SAM" id="Phobius"/>
    </source>
</evidence>
<name>A0A515DBV1_9BURK</name>
<evidence type="ECO:0000256" key="6">
    <source>
        <dbReference type="ARBA" id="ARBA00022989"/>
    </source>
</evidence>
<protein>
    <submittedName>
        <fullName evidence="11">DUF883 family protein</fullName>
    </submittedName>
</protein>
<dbReference type="Proteomes" id="UP000316798">
    <property type="component" value="Chromosome"/>
</dbReference>
<keyword evidence="3" id="KW-1003">Cell membrane</keyword>
<feature type="domain" description="DUF883" evidence="9">
    <location>
        <begin position="10"/>
        <end position="62"/>
    </location>
</feature>
<keyword evidence="12" id="KW-1185">Reference proteome</keyword>
<dbReference type="Pfam" id="PF19029">
    <property type="entry name" value="DUF883_C"/>
    <property type="match status" value="1"/>
</dbReference>
<dbReference type="AlphaFoldDB" id="A0A515DBV1"/>
<dbReference type="KEGG" id="rhf:EUB48_11710"/>
<reference evidence="11 12" key="1">
    <citation type="submission" date="2019-01" db="EMBL/GenBank/DDBJ databases">
        <title>Genomic insights into a novel species Rhodoferax sp.</title>
        <authorList>
            <person name="Jin L."/>
        </authorList>
    </citation>
    <scope>NUCLEOTIDE SEQUENCE [LARGE SCALE GENOMIC DNA]</scope>
    <source>
        <strain evidence="11 12">CHu59-6-5</strain>
    </source>
</reference>
<sequence>MSEFTSANKDKLISDVRVVISDAEELLRLTASQAGEGAAALRGRIESGLKKARIDLAHLQDAAVVKAKAAGRATDDFVNEHPWKAVGMAAGIGVVVGLLIGRR</sequence>
<dbReference type="Pfam" id="PF05957">
    <property type="entry name" value="DUF883"/>
    <property type="match status" value="1"/>
</dbReference>
<dbReference type="OrthoDB" id="9181874at2"/>
<evidence type="ECO:0000313" key="11">
    <source>
        <dbReference type="EMBL" id="QDL37865.1"/>
    </source>
</evidence>
<feature type="domain" description="DUF883" evidence="10">
    <location>
        <begin position="74"/>
        <end position="103"/>
    </location>
</feature>
<organism evidence="11 12">
    <name type="scientific">Rhodoferax sediminis</name>
    <dbReference type="NCBI Taxonomy" id="2509614"/>
    <lineage>
        <taxon>Bacteria</taxon>
        <taxon>Pseudomonadati</taxon>
        <taxon>Pseudomonadota</taxon>
        <taxon>Betaproteobacteria</taxon>
        <taxon>Burkholderiales</taxon>
        <taxon>Comamonadaceae</taxon>
        <taxon>Rhodoferax</taxon>
    </lineage>
</organism>
<dbReference type="InterPro" id="IPR043605">
    <property type="entry name" value="DUF883_C"/>
</dbReference>
<dbReference type="EMBL" id="CP035503">
    <property type="protein sequence ID" value="QDL37865.1"/>
    <property type="molecule type" value="Genomic_DNA"/>
</dbReference>
<dbReference type="InterPro" id="IPR043604">
    <property type="entry name" value="DUF883_N"/>
</dbReference>
<evidence type="ECO:0000256" key="1">
    <source>
        <dbReference type="ARBA" id="ARBA00004377"/>
    </source>
</evidence>
<gene>
    <name evidence="11" type="ORF">EUB48_11710</name>
</gene>
<evidence type="ECO:0000256" key="3">
    <source>
        <dbReference type="ARBA" id="ARBA00022475"/>
    </source>
</evidence>
<evidence type="ECO:0000256" key="5">
    <source>
        <dbReference type="ARBA" id="ARBA00022692"/>
    </source>
</evidence>
<feature type="transmembrane region" description="Helical" evidence="8">
    <location>
        <begin position="83"/>
        <end position="101"/>
    </location>
</feature>
<comment type="subcellular location">
    <subcellularLocation>
        <location evidence="1">Cell inner membrane</location>
        <topology evidence="1">Single-pass membrane protein</topology>
    </subcellularLocation>
</comment>
<evidence type="ECO:0000259" key="10">
    <source>
        <dbReference type="Pfam" id="PF19029"/>
    </source>
</evidence>
<dbReference type="InterPro" id="IPR010279">
    <property type="entry name" value="YqjD/ElaB"/>
</dbReference>
<keyword evidence="7 8" id="KW-0472">Membrane</keyword>
<dbReference type="RefSeq" id="WP_142819292.1">
    <property type="nucleotide sequence ID" value="NZ_CP035503.1"/>
</dbReference>
<keyword evidence="4" id="KW-0997">Cell inner membrane</keyword>
<evidence type="ECO:0000256" key="2">
    <source>
        <dbReference type="ARBA" id="ARBA00010423"/>
    </source>
</evidence>
<comment type="similarity">
    <text evidence="2">Belongs to the ElaB/YgaM/YqjD family.</text>
</comment>
<keyword evidence="5 8" id="KW-0812">Transmembrane</keyword>
<dbReference type="PANTHER" id="PTHR35893">
    <property type="entry name" value="INNER MEMBRANE PROTEIN-RELATED"/>
    <property type="match status" value="1"/>
</dbReference>
<dbReference type="PANTHER" id="PTHR35893:SF3">
    <property type="entry name" value="INNER MEMBRANE PROTEIN"/>
    <property type="match status" value="1"/>
</dbReference>
<dbReference type="GO" id="GO:0043022">
    <property type="term" value="F:ribosome binding"/>
    <property type="evidence" value="ECO:0007669"/>
    <property type="project" value="InterPro"/>
</dbReference>
<accession>A0A515DBV1</accession>
<evidence type="ECO:0000256" key="7">
    <source>
        <dbReference type="ARBA" id="ARBA00023136"/>
    </source>
</evidence>
<evidence type="ECO:0000313" key="12">
    <source>
        <dbReference type="Proteomes" id="UP000316798"/>
    </source>
</evidence>
<dbReference type="GO" id="GO:0005886">
    <property type="term" value="C:plasma membrane"/>
    <property type="evidence" value="ECO:0007669"/>
    <property type="project" value="UniProtKB-SubCell"/>
</dbReference>
<keyword evidence="6 8" id="KW-1133">Transmembrane helix</keyword>
<proteinExistence type="inferred from homology"/>
<evidence type="ECO:0000256" key="4">
    <source>
        <dbReference type="ARBA" id="ARBA00022519"/>
    </source>
</evidence>